<organism evidence="1">
    <name type="scientific">Harvfovirus sp</name>
    <dbReference type="NCBI Taxonomy" id="2487768"/>
    <lineage>
        <taxon>Viruses</taxon>
        <taxon>Varidnaviria</taxon>
        <taxon>Bamfordvirae</taxon>
        <taxon>Nucleocytoviricota</taxon>
        <taxon>Megaviricetes</taxon>
        <taxon>Imitervirales</taxon>
        <taxon>Mimiviridae</taxon>
        <taxon>Klosneuvirinae</taxon>
    </lineage>
</organism>
<sequence>MNITSVINYLTNIETFNDEIDEETTEPEDYVITNPHAHWRWVLDELPEDEYSKTRMMYLVRMWNRNNDIYFYKVGITNVNIRSYIRQLDTKYKSCGRIILILLCRVDSLLDETKFHKTMQKYRLPLKIGFIEKKETYNISHDFYGKVYEHMEKYCCEDKVFDTMRYEIDESQTETFRELTKCDELVYLDRGEEEKKFWHIQTI</sequence>
<accession>A0A3G5A3D7</accession>
<reference evidence="1" key="1">
    <citation type="submission" date="2018-10" db="EMBL/GenBank/DDBJ databases">
        <title>Hidden diversity of soil giant viruses.</title>
        <authorList>
            <person name="Schulz F."/>
            <person name="Alteio L."/>
            <person name="Goudeau D."/>
            <person name="Ryan E.M."/>
            <person name="Malmstrom R.R."/>
            <person name="Blanchard J."/>
            <person name="Woyke T."/>
        </authorList>
    </citation>
    <scope>NUCLEOTIDE SEQUENCE</scope>
    <source>
        <strain evidence="1">HAV1</strain>
    </source>
</reference>
<protein>
    <submittedName>
        <fullName evidence="1">Uncharacterized protein</fullName>
    </submittedName>
</protein>
<dbReference type="EMBL" id="MK072299">
    <property type="protein sequence ID" value="AYV81736.1"/>
    <property type="molecule type" value="Genomic_DNA"/>
</dbReference>
<proteinExistence type="predicted"/>
<gene>
    <name evidence="1" type="ORF">Harvfovirus57_5</name>
</gene>
<evidence type="ECO:0000313" key="1">
    <source>
        <dbReference type="EMBL" id="AYV81736.1"/>
    </source>
</evidence>
<name>A0A3G5A3D7_9VIRU</name>